<evidence type="ECO:0000313" key="2">
    <source>
        <dbReference type="EMBL" id="PZW43083.1"/>
    </source>
</evidence>
<dbReference type="InterPro" id="IPR052186">
    <property type="entry name" value="Hydantoin_racemase-like"/>
</dbReference>
<dbReference type="GO" id="GO:0047661">
    <property type="term" value="F:amino-acid racemase activity"/>
    <property type="evidence" value="ECO:0007669"/>
    <property type="project" value="InterPro"/>
</dbReference>
<dbReference type="OrthoDB" id="9791723at2"/>
<keyword evidence="3" id="KW-1185">Reference proteome</keyword>
<name>A0A2W7IWL3_9PROT</name>
<evidence type="ECO:0000256" key="1">
    <source>
        <dbReference type="ARBA" id="ARBA00038414"/>
    </source>
</evidence>
<evidence type="ECO:0000313" key="3">
    <source>
        <dbReference type="Proteomes" id="UP000249688"/>
    </source>
</evidence>
<dbReference type="Pfam" id="PF01177">
    <property type="entry name" value="Asp_Glu_race"/>
    <property type="match status" value="1"/>
</dbReference>
<dbReference type="RefSeq" id="WP_146422868.1">
    <property type="nucleotide sequence ID" value="NZ_QKYU01000016.1"/>
</dbReference>
<dbReference type="AlphaFoldDB" id="A0A2W7IWL3"/>
<organism evidence="2 3">
    <name type="scientific">Humitalea rosea</name>
    <dbReference type="NCBI Taxonomy" id="990373"/>
    <lineage>
        <taxon>Bacteria</taxon>
        <taxon>Pseudomonadati</taxon>
        <taxon>Pseudomonadota</taxon>
        <taxon>Alphaproteobacteria</taxon>
        <taxon>Acetobacterales</taxon>
        <taxon>Roseomonadaceae</taxon>
        <taxon>Humitalea</taxon>
    </lineage>
</organism>
<dbReference type="InterPro" id="IPR053714">
    <property type="entry name" value="Iso_Racemase_Enz_sf"/>
</dbReference>
<comment type="caution">
    <text evidence="2">The sequence shown here is derived from an EMBL/GenBank/DDBJ whole genome shotgun (WGS) entry which is preliminary data.</text>
</comment>
<dbReference type="EMBL" id="QKYU01000016">
    <property type="protein sequence ID" value="PZW43083.1"/>
    <property type="molecule type" value="Genomic_DNA"/>
</dbReference>
<dbReference type="InterPro" id="IPR015942">
    <property type="entry name" value="Asp/Glu/hydantoin_racemase"/>
</dbReference>
<accession>A0A2W7IWL3</accession>
<dbReference type="Proteomes" id="UP000249688">
    <property type="component" value="Unassembled WGS sequence"/>
</dbReference>
<protein>
    <submittedName>
        <fullName evidence="2">Asp/Glu/hydantoin racemase</fullName>
    </submittedName>
</protein>
<dbReference type="PANTHER" id="PTHR28047:SF5">
    <property type="entry name" value="PROTEIN DCG1"/>
    <property type="match status" value="1"/>
</dbReference>
<reference evidence="2 3" key="1">
    <citation type="submission" date="2018-06" db="EMBL/GenBank/DDBJ databases">
        <title>Genomic Encyclopedia of Archaeal and Bacterial Type Strains, Phase II (KMG-II): from individual species to whole genera.</title>
        <authorList>
            <person name="Goeker M."/>
        </authorList>
    </citation>
    <scope>NUCLEOTIDE SEQUENCE [LARGE SCALE GENOMIC DNA]</scope>
    <source>
        <strain evidence="2 3">DSM 24525</strain>
    </source>
</reference>
<sequence>MSSATCRIGACHPPRIIAVTELNRGNAYSAALVRLGERALGERAVVETFGLPPGTYGGKAVSVSLGNAFIYHRILDRIIDQAITAEREGYDAFIIGSFSEPFLAEIRAVVDIPVVSIFETTLLVGCSLGTKLGFVTTSGDVKGMIEKTLPQHGLGSRVAAVLALDPPLEGKALHASFETPEPMLTGFERAAERALAMGADVLIPAEGIIAALLTDRGIFRFRDAPVMDVFGVTWSYACMLAELRASSGLGVTRRGRYAPPDPELFRRLTEGRSS</sequence>
<proteinExistence type="inferred from homology"/>
<dbReference type="Gene3D" id="3.40.50.12500">
    <property type="match status" value="1"/>
</dbReference>
<gene>
    <name evidence="2" type="ORF">C8P66_1163</name>
</gene>
<comment type="similarity">
    <text evidence="1">Belongs to the HyuE racemase family.</text>
</comment>
<dbReference type="PANTHER" id="PTHR28047">
    <property type="entry name" value="PROTEIN DCG1"/>
    <property type="match status" value="1"/>
</dbReference>